<proteinExistence type="inferred from homology"/>
<keyword evidence="7" id="KW-0687">Ribonucleoprotein</keyword>
<feature type="compositionally biased region" description="Basic and acidic residues" evidence="11">
    <location>
        <begin position="116"/>
        <end position="125"/>
    </location>
</feature>
<dbReference type="InterPro" id="IPR001648">
    <property type="entry name" value="Ribosomal_bS18"/>
</dbReference>
<dbReference type="Pfam" id="PF01084">
    <property type="entry name" value="Ribosomal_S18"/>
    <property type="match status" value="1"/>
</dbReference>
<evidence type="ECO:0000256" key="6">
    <source>
        <dbReference type="ARBA" id="ARBA00023128"/>
    </source>
</evidence>
<dbReference type="OrthoDB" id="21463at2759"/>
<dbReference type="GO" id="GO:0005763">
    <property type="term" value="C:mitochondrial small ribosomal subunit"/>
    <property type="evidence" value="ECO:0007669"/>
    <property type="project" value="UniProtKB-ARBA"/>
</dbReference>
<evidence type="ECO:0000256" key="8">
    <source>
        <dbReference type="ARBA" id="ARBA00032055"/>
    </source>
</evidence>
<organism evidence="12 13">
    <name type="scientific">Allacma fusca</name>
    <dbReference type="NCBI Taxonomy" id="39272"/>
    <lineage>
        <taxon>Eukaryota</taxon>
        <taxon>Metazoa</taxon>
        <taxon>Ecdysozoa</taxon>
        <taxon>Arthropoda</taxon>
        <taxon>Hexapoda</taxon>
        <taxon>Collembola</taxon>
        <taxon>Symphypleona</taxon>
        <taxon>Sminthuridae</taxon>
        <taxon>Allacma</taxon>
    </lineage>
</organism>
<evidence type="ECO:0000256" key="4">
    <source>
        <dbReference type="ARBA" id="ARBA00022946"/>
    </source>
</evidence>
<gene>
    <name evidence="12" type="ORF">AFUS01_LOCUS46348</name>
</gene>
<keyword evidence="13" id="KW-1185">Reference proteome</keyword>
<evidence type="ECO:0000313" key="12">
    <source>
        <dbReference type="EMBL" id="CAG7837200.1"/>
    </source>
</evidence>
<evidence type="ECO:0000256" key="7">
    <source>
        <dbReference type="ARBA" id="ARBA00023274"/>
    </source>
</evidence>
<dbReference type="PANTHER" id="PTHR13329:SF2">
    <property type="entry name" value="SMALL RIBOSOMAL SUBUNIT PROTEIN MS40"/>
    <property type="match status" value="1"/>
</dbReference>
<keyword evidence="3" id="KW-0597">Phosphoprotein</keyword>
<dbReference type="GO" id="GO:0032543">
    <property type="term" value="P:mitochondrial translation"/>
    <property type="evidence" value="ECO:0007669"/>
    <property type="project" value="InterPro"/>
</dbReference>
<accession>A0A8J2MEA0</accession>
<dbReference type="InterPro" id="IPR040054">
    <property type="entry name" value="MRPS18B"/>
</dbReference>
<keyword evidence="4" id="KW-0809">Transit peptide</keyword>
<comment type="similarity">
    <text evidence="2">Belongs to the bacterial ribosomal protein bS18 family. Mitochondrion-specific ribosomal protein mS40 subfamily.</text>
</comment>
<feature type="region of interest" description="Disordered" evidence="11">
    <location>
        <begin position="95"/>
        <end position="125"/>
    </location>
</feature>
<dbReference type="PANTHER" id="PTHR13329">
    <property type="entry name" value="MITOCHONDRIAL RIBOSOMAL PROTEIN S18B"/>
    <property type="match status" value="1"/>
</dbReference>
<dbReference type="FunFam" id="4.10.640.10:FF:000008">
    <property type="entry name" value="28S ribosomal protein S18b, mitochondrial"/>
    <property type="match status" value="1"/>
</dbReference>
<dbReference type="AlphaFoldDB" id="A0A8J2MEA0"/>
<evidence type="ECO:0000256" key="9">
    <source>
        <dbReference type="ARBA" id="ARBA00035130"/>
    </source>
</evidence>
<comment type="subcellular location">
    <subcellularLocation>
        <location evidence="1">Mitochondrion</location>
    </subcellularLocation>
</comment>
<sequence>MKKTRGRDTVSELNNNNNRLKPLKRRLVRRLTMKRVLVSLVELNKYIGVPRGPALSILRSVSNHHPVEGAKILSFTSPGVLSRRLSTSQLVYSKQTRVEEVQGEEDPNAEGPKTSETPRDPERDRTMVIPLDVSMRYLESTAYMETYGTDPVWVMYRRNFKGQYAPKNTRKTCVRNGQLTNRNPCPICRDEFLVLDYRNVKLLKQFISPFNGAVLHWNKTGLCRVKQLDLLVEIEKAKDYGTISFDVPIRKYDYADYYGSNARNYR</sequence>
<keyword evidence="6" id="KW-0496">Mitochondrion</keyword>
<evidence type="ECO:0000256" key="1">
    <source>
        <dbReference type="ARBA" id="ARBA00004173"/>
    </source>
</evidence>
<keyword evidence="5" id="KW-0689">Ribosomal protein</keyword>
<evidence type="ECO:0000313" key="13">
    <source>
        <dbReference type="Proteomes" id="UP000708208"/>
    </source>
</evidence>
<reference evidence="12" key="1">
    <citation type="submission" date="2021-06" db="EMBL/GenBank/DDBJ databases">
        <authorList>
            <person name="Hodson N. C."/>
            <person name="Mongue J. A."/>
            <person name="Jaron S. K."/>
        </authorList>
    </citation>
    <scope>NUCLEOTIDE SEQUENCE</scope>
</reference>
<dbReference type="GO" id="GO:0003735">
    <property type="term" value="F:structural constituent of ribosome"/>
    <property type="evidence" value="ECO:0007669"/>
    <property type="project" value="InterPro"/>
</dbReference>
<evidence type="ECO:0000256" key="2">
    <source>
        <dbReference type="ARBA" id="ARBA00006136"/>
    </source>
</evidence>
<dbReference type="EMBL" id="CAJVCH010571320">
    <property type="protein sequence ID" value="CAG7837200.1"/>
    <property type="molecule type" value="Genomic_DNA"/>
</dbReference>
<evidence type="ECO:0000256" key="3">
    <source>
        <dbReference type="ARBA" id="ARBA00022553"/>
    </source>
</evidence>
<comment type="caution">
    <text evidence="12">The sequence shown here is derived from an EMBL/GenBank/DDBJ whole genome shotgun (WGS) entry which is preliminary data.</text>
</comment>
<name>A0A8J2MEA0_9HEXA</name>
<evidence type="ECO:0000256" key="5">
    <source>
        <dbReference type="ARBA" id="ARBA00022980"/>
    </source>
</evidence>
<dbReference type="Proteomes" id="UP000708208">
    <property type="component" value="Unassembled WGS sequence"/>
</dbReference>
<protein>
    <recommendedName>
        <fullName evidence="9">Small ribosomal subunit protein mS40</fullName>
    </recommendedName>
    <alternativeName>
        <fullName evidence="8">28S ribosomal protein S18-2, mitochondrial</fullName>
    </alternativeName>
    <alternativeName>
        <fullName evidence="10">28S ribosomal protein S18b, mitochondrial</fullName>
    </alternativeName>
</protein>
<evidence type="ECO:0000256" key="10">
    <source>
        <dbReference type="ARBA" id="ARBA00035515"/>
    </source>
</evidence>
<evidence type="ECO:0000256" key="11">
    <source>
        <dbReference type="SAM" id="MobiDB-lite"/>
    </source>
</evidence>